<dbReference type="GO" id="GO:0016705">
    <property type="term" value="F:oxidoreductase activity, acting on paired donors, with incorporation or reduction of molecular oxygen"/>
    <property type="evidence" value="ECO:0007669"/>
    <property type="project" value="InterPro"/>
</dbReference>
<evidence type="ECO:0000313" key="2">
    <source>
        <dbReference type="EMBL" id="BCK53723.1"/>
    </source>
</evidence>
<keyword evidence="2" id="KW-0560">Oxidoreductase</keyword>
<sequence length="439" mass="48216">MRAAAVLADLGFTAVASGVIARRRAVMGALERAQADRRTVGRIRRLRAEFGSGPVELVIPGRRFVIVLDPADVATVLAGTPTPFHPANREKRAALRQFQPHGVLVSDEPVRDERRACNEAVLDTDAPMHRLAGPFAAVVAEEAHEIIESALRRGHLDAARFTTAWWRLVRRITLGDPARDDDAITDELWRLRSAANWSFLVPPRRRRRERFFDRLQRYVENAGPDNLAGTVARLPGGGAVDPVGQIPHWLFAFDAAGMASSRALAVLATHPEQHARAVADAADPAHLGLRPYLRACVQESVRLWPTTPMILREVTAPAAWRAGDELFVTAPGAALLITVPAFHRDRDLLPFADEFVPEIWLDGRAEQYPQLVPFSAGPAGCPGQNLVLFVTSALLAHLLSALELRLRSHLRPVPDAPLPLMFNNFGLDFTVTRATARVP</sequence>
<dbReference type="PANTHER" id="PTHR24305">
    <property type="entry name" value="CYTOCHROME P450"/>
    <property type="match status" value="1"/>
</dbReference>
<dbReference type="SUPFAM" id="SSF48264">
    <property type="entry name" value="Cytochrome P450"/>
    <property type="match status" value="1"/>
</dbReference>
<dbReference type="Proteomes" id="UP000516173">
    <property type="component" value="Chromosome"/>
</dbReference>
<gene>
    <name evidence="2" type="ORF">NWFMUON74_14950</name>
</gene>
<dbReference type="GO" id="GO:0005506">
    <property type="term" value="F:iron ion binding"/>
    <property type="evidence" value="ECO:0007669"/>
    <property type="project" value="InterPro"/>
</dbReference>
<dbReference type="PANTHER" id="PTHR24305:SF166">
    <property type="entry name" value="CYTOCHROME P450 12A4, MITOCHONDRIAL-RELATED"/>
    <property type="match status" value="1"/>
</dbReference>
<dbReference type="KEGG" id="nwl:NWFMUON74_14950"/>
<keyword evidence="2" id="KW-0503">Monooxygenase</keyword>
<proteinExistence type="inferred from homology"/>
<accession>A0A7G1KHT0</accession>
<dbReference type="InterPro" id="IPR036396">
    <property type="entry name" value="Cyt_P450_sf"/>
</dbReference>
<dbReference type="InterPro" id="IPR050121">
    <property type="entry name" value="Cytochrome_P450_monoxygenase"/>
</dbReference>
<organism evidence="2 3">
    <name type="scientific">Nocardia wallacei</name>
    <dbReference type="NCBI Taxonomy" id="480035"/>
    <lineage>
        <taxon>Bacteria</taxon>
        <taxon>Bacillati</taxon>
        <taxon>Actinomycetota</taxon>
        <taxon>Actinomycetes</taxon>
        <taxon>Mycobacteriales</taxon>
        <taxon>Nocardiaceae</taxon>
        <taxon>Nocardia</taxon>
    </lineage>
</organism>
<dbReference type="Pfam" id="PF00067">
    <property type="entry name" value="p450"/>
    <property type="match status" value="1"/>
</dbReference>
<keyword evidence="3" id="KW-1185">Reference proteome</keyword>
<evidence type="ECO:0000256" key="1">
    <source>
        <dbReference type="ARBA" id="ARBA00010617"/>
    </source>
</evidence>
<dbReference type="Gene3D" id="1.10.630.10">
    <property type="entry name" value="Cytochrome P450"/>
    <property type="match status" value="1"/>
</dbReference>
<dbReference type="EMBL" id="AP023396">
    <property type="protein sequence ID" value="BCK53723.1"/>
    <property type="molecule type" value="Genomic_DNA"/>
</dbReference>
<dbReference type="GO" id="GO:0004497">
    <property type="term" value="F:monooxygenase activity"/>
    <property type="evidence" value="ECO:0007669"/>
    <property type="project" value="UniProtKB-KW"/>
</dbReference>
<name>A0A7G1KHT0_9NOCA</name>
<reference evidence="2 3" key="1">
    <citation type="submission" date="2020-08" db="EMBL/GenBank/DDBJ databases">
        <title>Genome Sequencing of Nocardia wallacei strain FMUON74 and assembly.</title>
        <authorList>
            <person name="Toyokawa M."/>
            <person name="Uesaka K."/>
        </authorList>
    </citation>
    <scope>NUCLEOTIDE SEQUENCE [LARGE SCALE GENOMIC DNA]</scope>
    <source>
        <strain evidence="2 3">FMUON74</strain>
    </source>
</reference>
<comment type="similarity">
    <text evidence="1">Belongs to the cytochrome P450 family.</text>
</comment>
<protein>
    <submittedName>
        <fullName evidence="2">Cytochrome P450 monooxygenase</fullName>
    </submittedName>
</protein>
<dbReference type="GO" id="GO:0020037">
    <property type="term" value="F:heme binding"/>
    <property type="evidence" value="ECO:0007669"/>
    <property type="project" value="InterPro"/>
</dbReference>
<dbReference type="AlphaFoldDB" id="A0A7G1KHT0"/>
<evidence type="ECO:0000313" key="3">
    <source>
        <dbReference type="Proteomes" id="UP000516173"/>
    </source>
</evidence>
<dbReference type="InterPro" id="IPR001128">
    <property type="entry name" value="Cyt_P450"/>
</dbReference>